<dbReference type="InterPro" id="IPR027417">
    <property type="entry name" value="P-loop_NTPase"/>
</dbReference>
<keyword evidence="5 9" id="KW-0547">Nucleotide-binding</keyword>
<dbReference type="PROSITE" id="PS00211">
    <property type="entry name" value="ABC_TRANSPORTER_1"/>
    <property type="match status" value="1"/>
</dbReference>
<evidence type="ECO:0000256" key="2">
    <source>
        <dbReference type="ARBA" id="ARBA00020019"/>
    </source>
</evidence>
<dbReference type="FunFam" id="3.40.50.300:FF:000056">
    <property type="entry name" value="Cell division ATP-binding protein FtsE"/>
    <property type="match status" value="1"/>
</dbReference>
<evidence type="ECO:0000256" key="8">
    <source>
        <dbReference type="ARBA" id="ARBA00023306"/>
    </source>
</evidence>
<keyword evidence="8 9" id="KW-0131">Cell cycle</keyword>
<dbReference type="GO" id="GO:0051301">
    <property type="term" value="P:cell division"/>
    <property type="evidence" value="ECO:0007669"/>
    <property type="project" value="UniProtKB-UniRule"/>
</dbReference>
<dbReference type="RefSeq" id="WP_187301609.1">
    <property type="nucleotide sequence ID" value="NZ_CBCTON010000009.1"/>
</dbReference>
<dbReference type="Proteomes" id="UP000602647">
    <property type="component" value="Unassembled WGS sequence"/>
</dbReference>
<dbReference type="GO" id="GO:0016887">
    <property type="term" value="F:ATP hydrolysis activity"/>
    <property type="evidence" value="ECO:0007669"/>
    <property type="project" value="InterPro"/>
</dbReference>
<dbReference type="NCBIfam" id="TIGR02673">
    <property type="entry name" value="FtsE"/>
    <property type="match status" value="1"/>
</dbReference>
<evidence type="ECO:0000256" key="6">
    <source>
        <dbReference type="ARBA" id="ARBA00022840"/>
    </source>
</evidence>
<comment type="subcellular location">
    <subcellularLocation>
        <location evidence="9">Cell membrane</location>
        <topology evidence="9">Peripheral membrane protein</topology>
        <orientation evidence="9">Cytoplasmic side</orientation>
    </subcellularLocation>
</comment>
<evidence type="ECO:0000256" key="9">
    <source>
        <dbReference type="RuleBase" id="RU365094"/>
    </source>
</evidence>
<dbReference type="Pfam" id="PF00005">
    <property type="entry name" value="ABC_tran"/>
    <property type="match status" value="1"/>
</dbReference>
<comment type="function">
    <text evidence="9">Part of the ABC transporter FtsEX involved in cellular division.</text>
</comment>
<sequence>MIVFDHVTKHYKTNIGLDDVSIRIDRGEFVFLVGPSGAGKTTFVRLMLKEIDADKGTIKVRGEDVTRFSNRQIPKLRRDVGIVFQDFRLLPKKTVFENVAFAMEIVHQKRKIIKRQVPQLLELVGIGTKAKKYPSELSAGEQQRVAIARAMANNPKILIADEPTGNLDPETAWEIMQILELINQRGTTILMVTHAKDIVDKMNKRVIAIEKGRIIRDDIGTYGFEEALANMEVTMDTLQHRRQLSSGKRGTASND</sequence>
<evidence type="ECO:0000256" key="5">
    <source>
        <dbReference type="ARBA" id="ARBA00022741"/>
    </source>
</evidence>
<keyword evidence="7 9" id="KW-0472">Membrane</keyword>
<evidence type="ECO:0000256" key="4">
    <source>
        <dbReference type="ARBA" id="ARBA00022618"/>
    </source>
</evidence>
<dbReference type="Gene3D" id="3.40.50.300">
    <property type="entry name" value="P-loop containing nucleotide triphosphate hydrolases"/>
    <property type="match status" value="1"/>
</dbReference>
<proteinExistence type="inferred from homology"/>
<keyword evidence="4 9" id="KW-0132">Cell division</keyword>
<evidence type="ECO:0000256" key="3">
    <source>
        <dbReference type="ARBA" id="ARBA00022475"/>
    </source>
</evidence>
<dbReference type="SMART" id="SM00382">
    <property type="entry name" value="AAA"/>
    <property type="match status" value="1"/>
</dbReference>
<dbReference type="GO" id="GO:0005524">
    <property type="term" value="F:ATP binding"/>
    <property type="evidence" value="ECO:0007669"/>
    <property type="project" value="UniProtKB-UniRule"/>
</dbReference>
<comment type="subunit">
    <text evidence="9">Homodimer. Forms a membrane-associated complex with FtsX.</text>
</comment>
<dbReference type="SUPFAM" id="SSF52540">
    <property type="entry name" value="P-loop containing nucleoside triphosphate hydrolases"/>
    <property type="match status" value="1"/>
</dbReference>
<dbReference type="PROSITE" id="PS50893">
    <property type="entry name" value="ABC_TRANSPORTER_2"/>
    <property type="match status" value="1"/>
</dbReference>
<evidence type="ECO:0000313" key="11">
    <source>
        <dbReference type="EMBL" id="MBC6678415.1"/>
    </source>
</evidence>
<comment type="caution">
    <text evidence="11">The sequence shown here is derived from an EMBL/GenBank/DDBJ whole genome shotgun (WGS) entry which is preliminary data.</text>
</comment>
<dbReference type="AlphaFoldDB" id="A0A923SPI6"/>
<dbReference type="InterPro" id="IPR015854">
    <property type="entry name" value="ABC_transpr_LolD-like"/>
</dbReference>
<accession>A0A923SPI6</accession>
<dbReference type="InterPro" id="IPR005286">
    <property type="entry name" value="Cell_div_FtsE"/>
</dbReference>
<dbReference type="GO" id="GO:0005886">
    <property type="term" value="C:plasma membrane"/>
    <property type="evidence" value="ECO:0007669"/>
    <property type="project" value="UniProtKB-SubCell"/>
</dbReference>
<keyword evidence="12" id="KW-1185">Reference proteome</keyword>
<evidence type="ECO:0000256" key="7">
    <source>
        <dbReference type="ARBA" id="ARBA00023136"/>
    </source>
</evidence>
<dbReference type="PANTHER" id="PTHR24220:SF470">
    <property type="entry name" value="CELL DIVISION ATP-BINDING PROTEIN FTSE"/>
    <property type="match status" value="1"/>
</dbReference>
<dbReference type="InterPro" id="IPR017871">
    <property type="entry name" value="ABC_transporter-like_CS"/>
</dbReference>
<gene>
    <name evidence="9 11" type="primary">ftsE</name>
    <name evidence="11" type="ORF">H9L42_01025</name>
</gene>
<dbReference type="GO" id="GO:0022857">
    <property type="term" value="F:transmembrane transporter activity"/>
    <property type="evidence" value="ECO:0007669"/>
    <property type="project" value="TreeGrafter"/>
</dbReference>
<protein>
    <recommendedName>
        <fullName evidence="2 9">Cell division ATP-binding protein FtsE</fullName>
    </recommendedName>
</protein>
<evidence type="ECO:0000256" key="1">
    <source>
        <dbReference type="ARBA" id="ARBA00005417"/>
    </source>
</evidence>
<keyword evidence="6 9" id="KW-0067">ATP-binding</keyword>
<evidence type="ECO:0000259" key="10">
    <source>
        <dbReference type="PROSITE" id="PS50893"/>
    </source>
</evidence>
<reference evidence="11" key="1">
    <citation type="submission" date="2020-08" db="EMBL/GenBank/DDBJ databases">
        <title>Genome public.</title>
        <authorList>
            <person name="Liu C."/>
            <person name="Sun Q."/>
        </authorList>
    </citation>
    <scope>NUCLEOTIDE SEQUENCE</scope>
    <source>
        <strain evidence="11">BX12</strain>
    </source>
</reference>
<evidence type="ECO:0000313" key="12">
    <source>
        <dbReference type="Proteomes" id="UP000602647"/>
    </source>
</evidence>
<organism evidence="11 12">
    <name type="scientific">Zhenpiania hominis</name>
    <dbReference type="NCBI Taxonomy" id="2763644"/>
    <lineage>
        <taxon>Bacteria</taxon>
        <taxon>Bacillati</taxon>
        <taxon>Bacillota</taxon>
        <taxon>Clostridia</taxon>
        <taxon>Peptostreptococcales</taxon>
        <taxon>Anaerovoracaceae</taxon>
        <taxon>Zhenpiania</taxon>
    </lineage>
</organism>
<dbReference type="EMBL" id="JACRYT010000001">
    <property type="protein sequence ID" value="MBC6678415.1"/>
    <property type="molecule type" value="Genomic_DNA"/>
</dbReference>
<keyword evidence="3 9" id="KW-1003">Cell membrane</keyword>
<feature type="domain" description="ABC transporter" evidence="10">
    <location>
        <begin position="2"/>
        <end position="236"/>
    </location>
</feature>
<name>A0A923SPI6_9FIRM</name>
<comment type="similarity">
    <text evidence="1 9">Belongs to the ABC transporter superfamily.</text>
</comment>
<dbReference type="PANTHER" id="PTHR24220">
    <property type="entry name" value="IMPORT ATP-BINDING PROTEIN"/>
    <property type="match status" value="1"/>
</dbReference>
<dbReference type="InterPro" id="IPR003439">
    <property type="entry name" value="ABC_transporter-like_ATP-bd"/>
</dbReference>
<dbReference type="InterPro" id="IPR003593">
    <property type="entry name" value="AAA+_ATPase"/>
</dbReference>